<evidence type="ECO:0000259" key="1">
    <source>
        <dbReference type="Pfam" id="PF01979"/>
    </source>
</evidence>
<accession>A0A3E2NXI0</accession>
<keyword evidence="3" id="KW-1185">Reference proteome</keyword>
<feature type="domain" description="Amidohydrolase-related" evidence="1">
    <location>
        <begin position="305"/>
        <end position="640"/>
    </location>
</feature>
<keyword evidence="2" id="KW-0378">Hydrolase</keyword>
<name>A0A3E2NXI0_9SPHI</name>
<dbReference type="GO" id="GO:0016810">
    <property type="term" value="F:hydrolase activity, acting on carbon-nitrogen (but not peptide) bonds"/>
    <property type="evidence" value="ECO:0007669"/>
    <property type="project" value="InterPro"/>
</dbReference>
<dbReference type="InterPro" id="IPR011059">
    <property type="entry name" value="Metal-dep_hydrolase_composite"/>
</dbReference>
<dbReference type="SUPFAM" id="SSF51338">
    <property type="entry name" value="Composite domain of metallo-dependent hydrolases"/>
    <property type="match status" value="1"/>
</dbReference>
<dbReference type="Gene3D" id="3.40.50.10910">
    <property type="entry name" value="Amidohydrolase"/>
    <property type="match status" value="1"/>
</dbReference>
<dbReference type="Gene3D" id="3.30.110.90">
    <property type="entry name" value="Amidohydrolase"/>
    <property type="match status" value="1"/>
</dbReference>
<dbReference type="Proteomes" id="UP000260823">
    <property type="component" value="Unassembled WGS sequence"/>
</dbReference>
<dbReference type="Gene3D" id="2.30.40.10">
    <property type="entry name" value="Urease, subunit C, domain 1"/>
    <property type="match status" value="1"/>
</dbReference>
<sequence>MKRIFTLVTLSSILYTASAQDKPADSGVFLLHKFEQHIGKETYKVTNNKDSKTYEVDFKFVDRGSPVPLKATIKVNPVYEPLELVVKGQTSRFSKVDDAIKMQGGSAAIRVGDSTYTKSIGALTFPVTGYSPATVQMLLLKYWNNHKQPATINTLPFGALQIRKAGTDVLTFEGKPLSFIRYTISGLIWGDEQVWTDAAGNLICILTIDAEGDKTEMMSEPYESLLPELIKRAASYGMEAFAKAAPAQKGSTGVIAIKGGNIIDVLTGTSTPNSVMILKDGKIESIGKSTVPAGAQVIDATGKSIMPGLWDMHAHFEQTEWGPAYLAAGVTTVRDCGNELGFIDAIRDAIDGGKGIGPKILMAGIIDGKGPMSLGIIQADTKEEAIKAVDTYKERGFDQIKVYSSVKPAILKVICDKAHRLGLTVTGHIPNYMSVRTGVDSGMNMVNHIQYVYSIMKRNKDRSIDFNDSVNVKNIKFLLDHKVVIDPTLAVYDLSMRNIKDDITKMEPRFYDLPLPLQTQFKTTGEEPDQAAKLKPITNAFGQIVKKLYDAGVPIVAGTDMGFPGFSVHRELELYVNAGLTPAQALKTATIIPAQVMGLGSKTGSVTVGKNADLIIVDGDPLNSISNTRNVNVVIKGGKVYDPGTLHKLVGFRK</sequence>
<dbReference type="Pfam" id="PF01979">
    <property type="entry name" value="Amidohydro_1"/>
    <property type="match status" value="1"/>
</dbReference>
<protein>
    <submittedName>
        <fullName evidence="2">Amidohydrolase</fullName>
    </submittedName>
</protein>
<dbReference type="OrthoDB" id="9797498at2"/>
<proteinExistence type="predicted"/>
<evidence type="ECO:0000313" key="2">
    <source>
        <dbReference type="EMBL" id="RFZ85649.1"/>
    </source>
</evidence>
<organism evidence="2 3">
    <name type="scientific">Mucilaginibacter terrenus</name>
    <dbReference type="NCBI Taxonomy" id="2482727"/>
    <lineage>
        <taxon>Bacteria</taxon>
        <taxon>Pseudomonadati</taxon>
        <taxon>Bacteroidota</taxon>
        <taxon>Sphingobacteriia</taxon>
        <taxon>Sphingobacteriales</taxon>
        <taxon>Sphingobacteriaceae</taxon>
        <taxon>Mucilaginibacter</taxon>
    </lineage>
</organism>
<dbReference type="Gene3D" id="1.20.58.520">
    <property type="entry name" value="Amidohydrolase"/>
    <property type="match status" value="1"/>
</dbReference>
<dbReference type="SUPFAM" id="SSF51556">
    <property type="entry name" value="Metallo-dependent hydrolases"/>
    <property type="match status" value="1"/>
</dbReference>
<dbReference type="EMBL" id="QWDE01000001">
    <property type="protein sequence ID" value="RFZ85649.1"/>
    <property type="molecule type" value="Genomic_DNA"/>
</dbReference>
<dbReference type="InterPro" id="IPR051781">
    <property type="entry name" value="Metallo-dep_Hydrolase"/>
</dbReference>
<dbReference type="InterPro" id="IPR006680">
    <property type="entry name" value="Amidohydro-rel"/>
</dbReference>
<comment type="caution">
    <text evidence="2">The sequence shown here is derived from an EMBL/GenBank/DDBJ whole genome shotgun (WGS) entry which is preliminary data.</text>
</comment>
<dbReference type="InterPro" id="IPR032466">
    <property type="entry name" value="Metal_Hydrolase"/>
</dbReference>
<dbReference type="RefSeq" id="WP_117382546.1">
    <property type="nucleotide sequence ID" value="NZ_QWDE01000001.1"/>
</dbReference>
<dbReference type="PANTHER" id="PTHR43135">
    <property type="entry name" value="ALPHA-D-RIBOSE 1-METHYLPHOSPHONATE 5-TRIPHOSPHATE DIPHOSPHATASE"/>
    <property type="match status" value="1"/>
</dbReference>
<dbReference type="PANTHER" id="PTHR43135:SF3">
    <property type="entry name" value="ALPHA-D-RIBOSE 1-METHYLPHOSPHONATE 5-TRIPHOSPHATE DIPHOSPHATASE"/>
    <property type="match status" value="1"/>
</dbReference>
<dbReference type="AlphaFoldDB" id="A0A3E2NXI0"/>
<reference evidence="2 3" key="1">
    <citation type="submission" date="2018-08" db="EMBL/GenBank/DDBJ databases">
        <title>Mucilaginibacter terrae sp. nov., isolated from manganese diggings.</title>
        <authorList>
            <person name="Huang Y."/>
            <person name="Zhou Z."/>
        </authorList>
    </citation>
    <scope>NUCLEOTIDE SEQUENCE [LARGE SCALE GENOMIC DNA]</scope>
    <source>
        <strain evidence="2 3">ZH6</strain>
    </source>
</reference>
<evidence type="ECO:0000313" key="3">
    <source>
        <dbReference type="Proteomes" id="UP000260823"/>
    </source>
</evidence>
<gene>
    <name evidence="2" type="ORF">DYU05_08645</name>
</gene>